<dbReference type="SUPFAM" id="SSF52087">
    <property type="entry name" value="CRAL/TRIO domain"/>
    <property type="match status" value="1"/>
</dbReference>
<dbReference type="Pfam" id="PF00650">
    <property type="entry name" value="CRAL_TRIO"/>
    <property type="match status" value="1"/>
</dbReference>
<proteinExistence type="predicted"/>
<comment type="caution">
    <text evidence="3">The sequence shown here is derived from an EMBL/GenBank/DDBJ whole genome shotgun (WGS) entry which is preliminary data.</text>
</comment>
<name>A0ABD3Q9G7_9STRA</name>
<evidence type="ECO:0000313" key="4">
    <source>
        <dbReference type="Proteomes" id="UP001516023"/>
    </source>
</evidence>
<gene>
    <name evidence="3" type="ORF">HJC23_010012</name>
</gene>
<evidence type="ECO:0000313" key="3">
    <source>
        <dbReference type="EMBL" id="KAL3796712.1"/>
    </source>
</evidence>
<dbReference type="PANTHER" id="PTHR23324">
    <property type="entry name" value="SEC14 RELATED PROTEIN"/>
    <property type="match status" value="1"/>
</dbReference>
<dbReference type="Proteomes" id="UP001516023">
    <property type="component" value="Unassembled WGS sequence"/>
</dbReference>
<feature type="transmembrane region" description="Helical" evidence="1">
    <location>
        <begin position="31"/>
        <end position="53"/>
    </location>
</feature>
<dbReference type="PROSITE" id="PS50191">
    <property type="entry name" value="CRAL_TRIO"/>
    <property type="match status" value="1"/>
</dbReference>
<reference evidence="3 4" key="1">
    <citation type="journal article" date="2020" name="G3 (Bethesda)">
        <title>Improved Reference Genome for Cyclotella cryptica CCMP332, a Model for Cell Wall Morphogenesis, Salinity Adaptation, and Lipid Production in Diatoms (Bacillariophyta).</title>
        <authorList>
            <person name="Roberts W.R."/>
            <person name="Downey K.M."/>
            <person name="Ruck E.C."/>
            <person name="Traller J.C."/>
            <person name="Alverson A.J."/>
        </authorList>
    </citation>
    <scope>NUCLEOTIDE SEQUENCE [LARGE SCALE GENOMIC DNA]</scope>
    <source>
        <strain evidence="3 4">CCMP332</strain>
    </source>
</reference>
<keyword evidence="1" id="KW-1133">Transmembrane helix</keyword>
<evidence type="ECO:0000259" key="2">
    <source>
        <dbReference type="PROSITE" id="PS50191"/>
    </source>
</evidence>
<dbReference type="InterPro" id="IPR036865">
    <property type="entry name" value="CRAL-TRIO_dom_sf"/>
</dbReference>
<evidence type="ECO:0000256" key="1">
    <source>
        <dbReference type="SAM" id="Phobius"/>
    </source>
</evidence>
<keyword evidence="1" id="KW-0812">Transmembrane</keyword>
<dbReference type="InterPro" id="IPR001251">
    <property type="entry name" value="CRAL-TRIO_dom"/>
</dbReference>
<dbReference type="CDD" id="cd00170">
    <property type="entry name" value="SEC14"/>
    <property type="match status" value="1"/>
</dbReference>
<dbReference type="PANTHER" id="PTHR23324:SF83">
    <property type="entry name" value="SEC14-LIKE PROTEIN 2"/>
    <property type="match status" value="1"/>
</dbReference>
<keyword evidence="4" id="KW-1185">Reference proteome</keyword>
<dbReference type="Gene3D" id="3.40.525.10">
    <property type="entry name" value="CRAL-TRIO lipid binding domain"/>
    <property type="match status" value="1"/>
</dbReference>
<dbReference type="InterPro" id="IPR051064">
    <property type="entry name" value="SEC14/CRAL-TRIO_domain"/>
</dbReference>
<dbReference type="AlphaFoldDB" id="A0ABD3Q9G7"/>
<organism evidence="3 4">
    <name type="scientific">Cyclotella cryptica</name>
    <dbReference type="NCBI Taxonomy" id="29204"/>
    <lineage>
        <taxon>Eukaryota</taxon>
        <taxon>Sar</taxon>
        <taxon>Stramenopiles</taxon>
        <taxon>Ochrophyta</taxon>
        <taxon>Bacillariophyta</taxon>
        <taxon>Coscinodiscophyceae</taxon>
        <taxon>Thalassiosirophycidae</taxon>
        <taxon>Stephanodiscales</taxon>
        <taxon>Stephanodiscaceae</taxon>
        <taxon>Cyclotella</taxon>
    </lineage>
</organism>
<sequence>MSCAHVGRIVPARTPEELVQSSSSMTRNRRLLFISFLSLYCANFHFGVAFLYAVSPVSRSCGRWKKSRAVVAQYEYDKVTGIVFSGKSQKLRRIRRHDEACVTAAGVEQLFAWSIWSFESFPFKTYPVKRILQQNYQYEYQLSNNVSHQMYPDVYGDLRLLRFLRKSKNKDVMSTAGQYHSFTQWRKENNVDLIRSTVEDCNNLIATPQCWDLLEECLPCDFEGNPSFSSNEKVKPLILHIGSFETARITADIQSCNISLNSFLEYWIYQYESIHYRLYQQSIATRQLCFIDIICDLKGLSRQQFSVGFIKILRPWIQMTQQNYPETVRTIYLLNSPRIVGLAWRWVAPLLSKGTLDKVKMVAFDGTVHEFCEQTQVC</sequence>
<dbReference type="EMBL" id="JABMIG020000061">
    <property type="protein sequence ID" value="KAL3796712.1"/>
    <property type="molecule type" value="Genomic_DNA"/>
</dbReference>
<accession>A0ABD3Q9G7</accession>
<protein>
    <recommendedName>
        <fullName evidence="2">CRAL-TRIO domain-containing protein</fullName>
    </recommendedName>
</protein>
<keyword evidence="1" id="KW-0472">Membrane</keyword>
<feature type="domain" description="CRAL-TRIO" evidence="2">
    <location>
        <begin position="210"/>
        <end position="378"/>
    </location>
</feature>